<keyword evidence="5" id="KW-0819">tRNA processing</keyword>
<keyword evidence="6" id="KW-0479">Metal-binding</keyword>
<evidence type="ECO:0000256" key="7">
    <source>
        <dbReference type="ARBA" id="ARBA00022741"/>
    </source>
</evidence>
<comment type="subcellular location">
    <subcellularLocation>
        <location evidence="1">Cytoplasm</location>
    </subcellularLocation>
</comment>
<evidence type="ECO:0000313" key="11">
    <source>
        <dbReference type="EMBL" id="MBI2876515.1"/>
    </source>
</evidence>
<dbReference type="Gene3D" id="3.40.50.300">
    <property type="entry name" value="P-loop containing nucleotide triphosphate hydrolases"/>
    <property type="match status" value="1"/>
</dbReference>
<accession>A0A932CN84</accession>
<dbReference type="Proteomes" id="UP000769766">
    <property type="component" value="Unassembled WGS sequence"/>
</dbReference>
<dbReference type="InterPro" id="IPR003442">
    <property type="entry name" value="T6A_TsaE"/>
</dbReference>
<evidence type="ECO:0000256" key="9">
    <source>
        <dbReference type="ARBA" id="ARBA00022842"/>
    </source>
</evidence>
<dbReference type="NCBIfam" id="TIGR00150">
    <property type="entry name" value="T6A_YjeE"/>
    <property type="match status" value="1"/>
</dbReference>
<evidence type="ECO:0000256" key="1">
    <source>
        <dbReference type="ARBA" id="ARBA00004496"/>
    </source>
</evidence>
<keyword evidence="8" id="KW-0067">ATP-binding</keyword>
<dbReference type="AlphaFoldDB" id="A0A932CN84"/>
<evidence type="ECO:0000256" key="8">
    <source>
        <dbReference type="ARBA" id="ARBA00022840"/>
    </source>
</evidence>
<dbReference type="GO" id="GO:0002949">
    <property type="term" value="P:tRNA threonylcarbamoyladenosine modification"/>
    <property type="evidence" value="ECO:0007669"/>
    <property type="project" value="InterPro"/>
</dbReference>
<dbReference type="InterPro" id="IPR027417">
    <property type="entry name" value="P-loop_NTPase"/>
</dbReference>
<comment type="similarity">
    <text evidence="2">Belongs to the TsaE family.</text>
</comment>
<evidence type="ECO:0000256" key="5">
    <source>
        <dbReference type="ARBA" id="ARBA00022694"/>
    </source>
</evidence>
<proteinExistence type="inferred from homology"/>
<name>A0A932CN84_UNCTE</name>
<dbReference type="PANTHER" id="PTHR33540:SF2">
    <property type="entry name" value="TRNA THREONYLCARBAMOYLADENOSINE BIOSYNTHESIS PROTEIN TSAE"/>
    <property type="match status" value="1"/>
</dbReference>
<evidence type="ECO:0000313" key="12">
    <source>
        <dbReference type="Proteomes" id="UP000769766"/>
    </source>
</evidence>
<keyword evidence="9" id="KW-0460">Magnesium</keyword>
<protein>
    <recommendedName>
        <fullName evidence="3">tRNA threonylcarbamoyladenosine biosynthesis protein TsaE</fullName>
    </recommendedName>
    <alternativeName>
        <fullName evidence="10">t(6)A37 threonylcarbamoyladenosine biosynthesis protein TsaE</fullName>
    </alternativeName>
</protein>
<sequence length="150" mass="16994">MVLISSSPEETRTIGEEIGRTLGPGTVVCLYGELGVGKTCLIQGLARGLGVKEEREVKSPTFVLIREYEGTFPIYHFDLYRIESAQELEGLGYEEYFYGRGVTLIEWADRLEEQLPPDRIEIHLTFLEEDRRRIEVIEQGSRGKAGNLIS</sequence>
<keyword evidence="4" id="KW-0963">Cytoplasm</keyword>
<dbReference type="PANTHER" id="PTHR33540">
    <property type="entry name" value="TRNA THREONYLCARBAMOYLADENOSINE BIOSYNTHESIS PROTEIN TSAE"/>
    <property type="match status" value="1"/>
</dbReference>
<organism evidence="11 12">
    <name type="scientific">Tectimicrobiota bacterium</name>
    <dbReference type="NCBI Taxonomy" id="2528274"/>
    <lineage>
        <taxon>Bacteria</taxon>
        <taxon>Pseudomonadati</taxon>
        <taxon>Nitrospinota/Tectimicrobiota group</taxon>
        <taxon>Candidatus Tectimicrobiota</taxon>
    </lineage>
</organism>
<dbReference type="EMBL" id="JACPRF010000198">
    <property type="protein sequence ID" value="MBI2876515.1"/>
    <property type="molecule type" value="Genomic_DNA"/>
</dbReference>
<comment type="caution">
    <text evidence="11">The sequence shown here is derived from an EMBL/GenBank/DDBJ whole genome shotgun (WGS) entry which is preliminary data.</text>
</comment>
<keyword evidence="7" id="KW-0547">Nucleotide-binding</keyword>
<evidence type="ECO:0000256" key="10">
    <source>
        <dbReference type="ARBA" id="ARBA00032441"/>
    </source>
</evidence>
<dbReference type="Pfam" id="PF02367">
    <property type="entry name" value="TsaE"/>
    <property type="match status" value="1"/>
</dbReference>
<evidence type="ECO:0000256" key="2">
    <source>
        <dbReference type="ARBA" id="ARBA00007599"/>
    </source>
</evidence>
<dbReference type="GO" id="GO:0005737">
    <property type="term" value="C:cytoplasm"/>
    <property type="evidence" value="ECO:0007669"/>
    <property type="project" value="UniProtKB-SubCell"/>
</dbReference>
<dbReference type="GO" id="GO:0005524">
    <property type="term" value="F:ATP binding"/>
    <property type="evidence" value="ECO:0007669"/>
    <property type="project" value="UniProtKB-KW"/>
</dbReference>
<evidence type="ECO:0000256" key="6">
    <source>
        <dbReference type="ARBA" id="ARBA00022723"/>
    </source>
</evidence>
<reference evidence="11" key="1">
    <citation type="submission" date="2020-07" db="EMBL/GenBank/DDBJ databases">
        <title>Huge and variable diversity of episymbiotic CPR bacteria and DPANN archaea in groundwater ecosystems.</title>
        <authorList>
            <person name="He C.Y."/>
            <person name="Keren R."/>
            <person name="Whittaker M."/>
            <person name="Farag I.F."/>
            <person name="Doudna J."/>
            <person name="Cate J.H.D."/>
            <person name="Banfield J.F."/>
        </authorList>
    </citation>
    <scope>NUCLEOTIDE SEQUENCE</scope>
    <source>
        <strain evidence="11">NC_groundwater_672_Ag_B-0.1um_62_36</strain>
    </source>
</reference>
<evidence type="ECO:0000256" key="3">
    <source>
        <dbReference type="ARBA" id="ARBA00019010"/>
    </source>
</evidence>
<dbReference type="SUPFAM" id="SSF52540">
    <property type="entry name" value="P-loop containing nucleoside triphosphate hydrolases"/>
    <property type="match status" value="1"/>
</dbReference>
<evidence type="ECO:0000256" key="4">
    <source>
        <dbReference type="ARBA" id="ARBA00022490"/>
    </source>
</evidence>
<gene>
    <name evidence="11" type="primary">tsaE</name>
    <name evidence="11" type="ORF">HYY20_06505</name>
</gene>
<dbReference type="GO" id="GO:0046872">
    <property type="term" value="F:metal ion binding"/>
    <property type="evidence" value="ECO:0007669"/>
    <property type="project" value="UniProtKB-KW"/>
</dbReference>